<accession>A0AAN6Y7D8</accession>
<dbReference type="PROSITE" id="PS50157">
    <property type="entry name" value="ZINC_FINGER_C2H2_2"/>
    <property type="match status" value="1"/>
</dbReference>
<keyword evidence="5" id="KW-1185">Reference proteome</keyword>
<feature type="region of interest" description="Disordered" evidence="2">
    <location>
        <begin position="1"/>
        <end position="66"/>
    </location>
</feature>
<keyword evidence="1" id="KW-0479">Metal-binding</keyword>
<feature type="region of interest" description="Disordered" evidence="2">
    <location>
        <begin position="371"/>
        <end position="408"/>
    </location>
</feature>
<name>A0AAN6Y7D8_9PEZI</name>
<dbReference type="GO" id="GO:0008270">
    <property type="term" value="F:zinc ion binding"/>
    <property type="evidence" value="ECO:0007669"/>
    <property type="project" value="UniProtKB-KW"/>
</dbReference>
<feature type="region of interest" description="Disordered" evidence="2">
    <location>
        <begin position="111"/>
        <end position="172"/>
    </location>
</feature>
<keyword evidence="1" id="KW-0862">Zinc</keyword>
<keyword evidence="1" id="KW-0863">Zinc-finger</keyword>
<sequence>MNGKGQADSKYTEQKNLTSSNLTPSPFGSDIKTTQTDGDPAPVVTSPSSTLAQTPSTSESGSGISSTYVAERKRQVIDRVLQTVTIWLRSRFELSRHRTLTERIAGVVCGEGSSTTHSVSEDRTPKPKSQLRSASRLPERHRNGKRKASDRQDDEDNEEDKAPPSKTRIDKGKAVESLKFACPYFKYNKTKYKSWRGCPGPGWPDVHRVKEHLYRRHRQPKYRCNRCWQPFEDEQTIIEHQRNVNSCPLKPMEPVEGFDTGQEARLKSRKKAITELSEVEKWKATFRILFPHVDDPDIPSPFYEYDQDSPPSSLSACEEYIVKEVPLRLRHILAPELDRDLNIVEEGLKRKAIDCLKTLLVDAFREFRKLDQKAEPDQPSSSVYATQGNSQQPPLSAHPQGNAGAAVEDGDLSRTEQMYDLQDENLANREQPAQELGSTRTEFHDLELTDISFDNEDFELEGLDLDFLSNPDNLFGEIPIMENLLQPFDTYSHGDNDGGQKKLSDSGYDSSSNSPQQTLGYSSEL</sequence>
<feature type="compositionally biased region" description="Basic and acidic residues" evidence="2">
    <location>
        <begin position="492"/>
        <end position="504"/>
    </location>
</feature>
<reference evidence="4" key="2">
    <citation type="submission" date="2023-05" db="EMBL/GenBank/DDBJ databases">
        <authorList>
            <consortium name="Lawrence Berkeley National Laboratory"/>
            <person name="Steindorff A."/>
            <person name="Hensen N."/>
            <person name="Bonometti L."/>
            <person name="Westerberg I."/>
            <person name="Brannstrom I.O."/>
            <person name="Guillou S."/>
            <person name="Cros-Aarteil S."/>
            <person name="Calhoun S."/>
            <person name="Haridas S."/>
            <person name="Kuo A."/>
            <person name="Mondo S."/>
            <person name="Pangilinan J."/>
            <person name="Riley R."/>
            <person name="Labutti K."/>
            <person name="Andreopoulos B."/>
            <person name="Lipzen A."/>
            <person name="Chen C."/>
            <person name="Yanf M."/>
            <person name="Daum C."/>
            <person name="Ng V."/>
            <person name="Clum A."/>
            <person name="Ohm R."/>
            <person name="Martin F."/>
            <person name="Silar P."/>
            <person name="Natvig D."/>
            <person name="Lalanne C."/>
            <person name="Gautier V."/>
            <person name="Ament-Velasquez S.L."/>
            <person name="Kruys A."/>
            <person name="Hutchinson M.I."/>
            <person name="Powell A.J."/>
            <person name="Barry K."/>
            <person name="Miller A.N."/>
            <person name="Grigoriev I.V."/>
            <person name="Debuchy R."/>
            <person name="Gladieux P."/>
            <person name="Thoren M.H."/>
            <person name="Johannesson H."/>
        </authorList>
    </citation>
    <scope>NUCLEOTIDE SEQUENCE</scope>
    <source>
        <strain evidence="4">PSN293</strain>
    </source>
</reference>
<feature type="compositionally biased region" description="Basic and acidic residues" evidence="2">
    <location>
        <begin position="137"/>
        <end position="151"/>
    </location>
</feature>
<evidence type="ECO:0000313" key="5">
    <source>
        <dbReference type="Proteomes" id="UP001301769"/>
    </source>
</evidence>
<dbReference type="InterPro" id="IPR013087">
    <property type="entry name" value="Znf_C2H2_type"/>
</dbReference>
<reference evidence="4" key="1">
    <citation type="journal article" date="2023" name="Mol. Phylogenet. Evol.">
        <title>Genome-scale phylogeny and comparative genomics of the fungal order Sordariales.</title>
        <authorList>
            <person name="Hensen N."/>
            <person name="Bonometti L."/>
            <person name="Westerberg I."/>
            <person name="Brannstrom I.O."/>
            <person name="Guillou S."/>
            <person name="Cros-Aarteil S."/>
            <person name="Calhoun S."/>
            <person name="Haridas S."/>
            <person name="Kuo A."/>
            <person name="Mondo S."/>
            <person name="Pangilinan J."/>
            <person name="Riley R."/>
            <person name="LaButti K."/>
            <person name="Andreopoulos B."/>
            <person name="Lipzen A."/>
            <person name="Chen C."/>
            <person name="Yan M."/>
            <person name="Daum C."/>
            <person name="Ng V."/>
            <person name="Clum A."/>
            <person name="Steindorff A."/>
            <person name="Ohm R.A."/>
            <person name="Martin F."/>
            <person name="Silar P."/>
            <person name="Natvig D.O."/>
            <person name="Lalanne C."/>
            <person name="Gautier V."/>
            <person name="Ament-Velasquez S.L."/>
            <person name="Kruys A."/>
            <person name="Hutchinson M.I."/>
            <person name="Powell A.J."/>
            <person name="Barry K."/>
            <person name="Miller A.N."/>
            <person name="Grigoriev I.V."/>
            <person name="Debuchy R."/>
            <person name="Gladieux P."/>
            <person name="Hiltunen Thoren M."/>
            <person name="Johannesson H."/>
        </authorList>
    </citation>
    <scope>NUCLEOTIDE SEQUENCE</scope>
    <source>
        <strain evidence="4">PSN293</strain>
    </source>
</reference>
<evidence type="ECO:0000313" key="4">
    <source>
        <dbReference type="EMBL" id="KAK4212716.1"/>
    </source>
</evidence>
<dbReference type="AlphaFoldDB" id="A0AAN6Y7D8"/>
<feature type="compositionally biased region" description="Basic and acidic residues" evidence="2">
    <location>
        <begin position="160"/>
        <end position="172"/>
    </location>
</feature>
<feature type="compositionally biased region" description="Polar residues" evidence="2">
    <location>
        <begin position="45"/>
        <end position="55"/>
    </location>
</feature>
<feature type="domain" description="C2H2-type" evidence="3">
    <location>
        <begin position="222"/>
        <end position="251"/>
    </location>
</feature>
<comment type="caution">
    <text evidence="4">The sequence shown here is derived from an EMBL/GenBank/DDBJ whole genome shotgun (WGS) entry which is preliminary data.</text>
</comment>
<dbReference type="EMBL" id="MU858122">
    <property type="protein sequence ID" value="KAK4212716.1"/>
    <property type="molecule type" value="Genomic_DNA"/>
</dbReference>
<gene>
    <name evidence="4" type="ORF">QBC37DRAFT_465181</name>
</gene>
<evidence type="ECO:0000256" key="2">
    <source>
        <dbReference type="SAM" id="MobiDB-lite"/>
    </source>
</evidence>
<feature type="region of interest" description="Disordered" evidence="2">
    <location>
        <begin position="488"/>
        <end position="525"/>
    </location>
</feature>
<dbReference type="Proteomes" id="UP001301769">
    <property type="component" value="Unassembled WGS sequence"/>
</dbReference>
<feature type="compositionally biased region" description="Low complexity" evidence="2">
    <location>
        <begin position="56"/>
        <end position="66"/>
    </location>
</feature>
<evidence type="ECO:0000259" key="3">
    <source>
        <dbReference type="PROSITE" id="PS50157"/>
    </source>
</evidence>
<feature type="compositionally biased region" description="Polar residues" evidence="2">
    <location>
        <begin position="14"/>
        <end position="37"/>
    </location>
</feature>
<organism evidence="4 5">
    <name type="scientific">Rhypophila decipiens</name>
    <dbReference type="NCBI Taxonomy" id="261697"/>
    <lineage>
        <taxon>Eukaryota</taxon>
        <taxon>Fungi</taxon>
        <taxon>Dikarya</taxon>
        <taxon>Ascomycota</taxon>
        <taxon>Pezizomycotina</taxon>
        <taxon>Sordariomycetes</taxon>
        <taxon>Sordariomycetidae</taxon>
        <taxon>Sordariales</taxon>
        <taxon>Naviculisporaceae</taxon>
        <taxon>Rhypophila</taxon>
    </lineage>
</organism>
<dbReference type="PANTHER" id="PTHR38166">
    <property type="entry name" value="C2H2-TYPE DOMAIN-CONTAINING PROTEIN-RELATED"/>
    <property type="match status" value="1"/>
</dbReference>
<evidence type="ECO:0000256" key="1">
    <source>
        <dbReference type="PROSITE-ProRule" id="PRU00042"/>
    </source>
</evidence>
<proteinExistence type="predicted"/>
<dbReference type="PANTHER" id="PTHR38166:SF1">
    <property type="entry name" value="C2H2-TYPE DOMAIN-CONTAINING PROTEIN"/>
    <property type="match status" value="1"/>
</dbReference>
<protein>
    <recommendedName>
        <fullName evidence="3">C2H2-type domain-containing protein</fullName>
    </recommendedName>
</protein>
<feature type="compositionally biased region" description="Polar residues" evidence="2">
    <location>
        <begin position="378"/>
        <end position="394"/>
    </location>
</feature>
<feature type="compositionally biased region" description="Low complexity" evidence="2">
    <location>
        <begin position="505"/>
        <end position="514"/>
    </location>
</feature>
<feature type="compositionally biased region" description="Polar residues" evidence="2">
    <location>
        <begin position="515"/>
        <end position="525"/>
    </location>
</feature>